<keyword evidence="2" id="KW-1185">Reference proteome</keyword>
<dbReference type="EMBL" id="JACEEZ010009022">
    <property type="protein sequence ID" value="KAG0722832.1"/>
    <property type="molecule type" value="Genomic_DNA"/>
</dbReference>
<reference evidence="1" key="1">
    <citation type="submission" date="2020-07" db="EMBL/GenBank/DDBJ databases">
        <title>The High-quality genome of the commercially important snow crab, Chionoecetes opilio.</title>
        <authorList>
            <person name="Jeong J.-H."/>
            <person name="Ryu S."/>
        </authorList>
    </citation>
    <scope>NUCLEOTIDE SEQUENCE</scope>
    <source>
        <strain evidence="1">MADBK_172401_WGS</strain>
        <tissue evidence="1">Digestive gland</tissue>
    </source>
</reference>
<name>A0A8J4Y8X7_CHIOP</name>
<dbReference type="Proteomes" id="UP000770661">
    <property type="component" value="Unassembled WGS sequence"/>
</dbReference>
<evidence type="ECO:0000313" key="2">
    <source>
        <dbReference type="Proteomes" id="UP000770661"/>
    </source>
</evidence>
<proteinExistence type="predicted"/>
<protein>
    <submittedName>
        <fullName evidence="1">Uncharacterized protein</fullName>
    </submittedName>
</protein>
<organism evidence="1 2">
    <name type="scientific">Chionoecetes opilio</name>
    <name type="common">Atlantic snow crab</name>
    <name type="synonym">Cancer opilio</name>
    <dbReference type="NCBI Taxonomy" id="41210"/>
    <lineage>
        <taxon>Eukaryota</taxon>
        <taxon>Metazoa</taxon>
        <taxon>Ecdysozoa</taxon>
        <taxon>Arthropoda</taxon>
        <taxon>Crustacea</taxon>
        <taxon>Multicrustacea</taxon>
        <taxon>Malacostraca</taxon>
        <taxon>Eumalacostraca</taxon>
        <taxon>Eucarida</taxon>
        <taxon>Decapoda</taxon>
        <taxon>Pleocyemata</taxon>
        <taxon>Brachyura</taxon>
        <taxon>Eubrachyura</taxon>
        <taxon>Majoidea</taxon>
        <taxon>Majidae</taxon>
        <taxon>Chionoecetes</taxon>
    </lineage>
</organism>
<dbReference type="AlphaFoldDB" id="A0A8J4Y8X7"/>
<sequence>MPPFDSCETVGRAACGHRSRLEDGSWGSQFRGLGVSWPDWLSPLAGITLPLSPASGSECLSGFVDRLLMRSAPPSLPTVRPAKPFSGRGVPGGDPAVFLAALFVEKGNPGGSPVWMPPGSYSSSSTRGVAFRFSGALVLGAFAGGPVLSTSLLPRVALARASLPGPPVRFGQPGRQRVGPPRGGLKRSFLALDALPPLRRTPFLDAGLPQCFAAHVSGNALLRGSGRTRCGERSFFHRIFIVTQRGIFEGAAIWT</sequence>
<comment type="caution">
    <text evidence="1">The sequence shown here is derived from an EMBL/GenBank/DDBJ whole genome shotgun (WGS) entry which is preliminary data.</text>
</comment>
<gene>
    <name evidence="1" type="ORF">GWK47_043815</name>
</gene>
<accession>A0A8J4Y8X7</accession>
<evidence type="ECO:0000313" key="1">
    <source>
        <dbReference type="EMBL" id="KAG0722832.1"/>
    </source>
</evidence>